<evidence type="ECO:0000313" key="1">
    <source>
        <dbReference type="EMBL" id="KAH7917629.1"/>
    </source>
</evidence>
<accession>A0ACB8AXD1</accession>
<gene>
    <name evidence="1" type="ORF">BV22DRAFT_1026041</name>
</gene>
<sequence length="68" mass="7875">MVRPGHCEDGSRNIAVIHVDTIYRAAHLIPIYGADFIPDSIKYYHSYDAFRAFYVNKFADHHAFEIAF</sequence>
<keyword evidence="2" id="KW-1185">Reference proteome</keyword>
<reference evidence="1" key="1">
    <citation type="journal article" date="2021" name="New Phytol.">
        <title>Evolutionary innovations through gain and loss of genes in the ectomycorrhizal Boletales.</title>
        <authorList>
            <person name="Wu G."/>
            <person name="Miyauchi S."/>
            <person name="Morin E."/>
            <person name="Kuo A."/>
            <person name="Drula E."/>
            <person name="Varga T."/>
            <person name="Kohler A."/>
            <person name="Feng B."/>
            <person name="Cao Y."/>
            <person name="Lipzen A."/>
            <person name="Daum C."/>
            <person name="Hundley H."/>
            <person name="Pangilinan J."/>
            <person name="Johnson J."/>
            <person name="Barry K."/>
            <person name="LaButti K."/>
            <person name="Ng V."/>
            <person name="Ahrendt S."/>
            <person name="Min B."/>
            <person name="Choi I.G."/>
            <person name="Park H."/>
            <person name="Plett J.M."/>
            <person name="Magnuson J."/>
            <person name="Spatafora J.W."/>
            <person name="Nagy L.G."/>
            <person name="Henrissat B."/>
            <person name="Grigoriev I.V."/>
            <person name="Yang Z.L."/>
            <person name="Xu J."/>
            <person name="Martin F.M."/>
        </authorList>
    </citation>
    <scope>NUCLEOTIDE SEQUENCE</scope>
    <source>
        <strain evidence="1">KUC20120723A-06</strain>
    </source>
</reference>
<dbReference type="Proteomes" id="UP000790709">
    <property type="component" value="Unassembled WGS sequence"/>
</dbReference>
<name>A0ACB8AXD1_9AGAM</name>
<evidence type="ECO:0000313" key="2">
    <source>
        <dbReference type="Proteomes" id="UP000790709"/>
    </source>
</evidence>
<dbReference type="EMBL" id="MU266988">
    <property type="protein sequence ID" value="KAH7917629.1"/>
    <property type="molecule type" value="Genomic_DNA"/>
</dbReference>
<protein>
    <submittedName>
        <fullName evidence="1">Uncharacterized protein</fullName>
    </submittedName>
</protein>
<organism evidence="1 2">
    <name type="scientific">Leucogyrophana mollusca</name>
    <dbReference type="NCBI Taxonomy" id="85980"/>
    <lineage>
        <taxon>Eukaryota</taxon>
        <taxon>Fungi</taxon>
        <taxon>Dikarya</taxon>
        <taxon>Basidiomycota</taxon>
        <taxon>Agaricomycotina</taxon>
        <taxon>Agaricomycetes</taxon>
        <taxon>Agaricomycetidae</taxon>
        <taxon>Boletales</taxon>
        <taxon>Boletales incertae sedis</taxon>
        <taxon>Leucogyrophana</taxon>
    </lineage>
</organism>
<comment type="caution">
    <text evidence="1">The sequence shown here is derived from an EMBL/GenBank/DDBJ whole genome shotgun (WGS) entry which is preliminary data.</text>
</comment>
<proteinExistence type="predicted"/>